<dbReference type="RefSeq" id="WP_236331811.1">
    <property type="nucleotide sequence ID" value="NZ_JAKIJS010000001.1"/>
</dbReference>
<dbReference type="Gene3D" id="3.40.50.150">
    <property type="entry name" value="Vaccinia Virus protein VP39"/>
    <property type="match status" value="1"/>
</dbReference>
<dbReference type="GO" id="GO:0032259">
    <property type="term" value="P:methylation"/>
    <property type="evidence" value="ECO:0007669"/>
    <property type="project" value="UniProtKB-KW"/>
</dbReference>
<dbReference type="Pfam" id="PF08241">
    <property type="entry name" value="Methyltransf_11"/>
    <property type="match status" value="1"/>
</dbReference>
<sequence>MILRNRKETLELFDTWAGTYDEYIQDPKGPLLGYESSLVEAASWLEKRSFHSILDIGIGTGNFASRFNGKNIFGVDLSQKMIIECKHQHPDYHLSLGTFTKNNQSSRMFDLTVSSFAFHEVDSEERPDACKETHRILKDEGLFLLVDIMFASKTARDDARKLIGKYWDSSEDYPLISDTDEALRSVGFKSILWKQTGPYHWAVISQK</sequence>
<feature type="domain" description="Methyltransferase type 11" evidence="1">
    <location>
        <begin position="54"/>
        <end position="144"/>
    </location>
</feature>
<dbReference type="GO" id="GO:0008168">
    <property type="term" value="F:methyltransferase activity"/>
    <property type="evidence" value="ECO:0007669"/>
    <property type="project" value="UniProtKB-KW"/>
</dbReference>
<dbReference type="SUPFAM" id="SSF53335">
    <property type="entry name" value="S-adenosyl-L-methionine-dependent methyltransferases"/>
    <property type="match status" value="1"/>
</dbReference>
<dbReference type="InterPro" id="IPR029063">
    <property type="entry name" value="SAM-dependent_MTases_sf"/>
</dbReference>
<dbReference type="PANTHER" id="PTHR42912">
    <property type="entry name" value="METHYLTRANSFERASE"/>
    <property type="match status" value="1"/>
</dbReference>
<keyword evidence="2" id="KW-0808">Transferase</keyword>
<accession>A0ABS9GYU7</accession>
<keyword evidence="2" id="KW-0489">Methyltransferase</keyword>
<evidence type="ECO:0000313" key="2">
    <source>
        <dbReference type="EMBL" id="MCF6136773.1"/>
    </source>
</evidence>
<dbReference type="InterPro" id="IPR013216">
    <property type="entry name" value="Methyltransf_11"/>
</dbReference>
<reference evidence="2 3" key="1">
    <citation type="submission" date="2022-01" db="EMBL/GenBank/DDBJ databases">
        <title>Alkalihalobacillus sp. EGI L200015, a novel bacterium isolated from a salt lake sediment.</title>
        <authorList>
            <person name="Gao L."/>
            <person name="Fang B.-Z."/>
            <person name="Li W.-J."/>
        </authorList>
    </citation>
    <scope>NUCLEOTIDE SEQUENCE [LARGE SCALE GENOMIC DNA]</scope>
    <source>
        <strain evidence="2 3">KCTC 12718</strain>
    </source>
</reference>
<organism evidence="2 3">
    <name type="scientific">Pseudalkalibacillus berkeleyi</name>
    <dbReference type="NCBI Taxonomy" id="1069813"/>
    <lineage>
        <taxon>Bacteria</taxon>
        <taxon>Bacillati</taxon>
        <taxon>Bacillota</taxon>
        <taxon>Bacilli</taxon>
        <taxon>Bacillales</taxon>
        <taxon>Fictibacillaceae</taxon>
        <taxon>Pseudalkalibacillus</taxon>
    </lineage>
</organism>
<dbReference type="CDD" id="cd02440">
    <property type="entry name" value="AdoMet_MTases"/>
    <property type="match status" value="1"/>
</dbReference>
<dbReference type="InterPro" id="IPR050508">
    <property type="entry name" value="Methyltransf_Superfamily"/>
</dbReference>
<evidence type="ECO:0000259" key="1">
    <source>
        <dbReference type="Pfam" id="PF08241"/>
    </source>
</evidence>
<proteinExistence type="predicted"/>
<gene>
    <name evidence="2" type="ORF">L2716_03460</name>
</gene>
<protein>
    <submittedName>
        <fullName evidence="2">Methyltransferase domain-containing protein</fullName>
    </submittedName>
</protein>
<comment type="caution">
    <text evidence="2">The sequence shown here is derived from an EMBL/GenBank/DDBJ whole genome shotgun (WGS) entry which is preliminary data.</text>
</comment>
<evidence type="ECO:0000313" key="3">
    <source>
        <dbReference type="Proteomes" id="UP001649381"/>
    </source>
</evidence>
<dbReference type="EMBL" id="JAKIJS010000001">
    <property type="protein sequence ID" value="MCF6136773.1"/>
    <property type="molecule type" value="Genomic_DNA"/>
</dbReference>
<name>A0ABS9GYU7_9BACL</name>
<keyword evidence="3" id="KW-1185">Reference proteome</keyword>
<dbReference type="Proteomes" id="UP001649381">
    <property type="component" value="Unassembled WGS sequence"/>
</dbReference>